<dbReference type="EMBL" id="PCVI01000067">
    <property type="protein sequence ID" value="PIQ69698.1"/>
    <property type="molecule type" value="Genomic_DNA"/>
</dbReference>
<dbReference type="PANTHER" id="PTHR34136:SF1">
    <property type="entry name" value="UDP-N-ACETYL-D-MANNOSAMINURONIC ACID TRANSFERASE"/>
    <property type="match status" value="1"/>
</dbReference>
<protein>
    <recommendedName>
        <fullName evidence="5">Glycosyltransferase</fullName>
    </recommendedName>
</protein>
<keyword evidence="1" id="KW-0328">Glycosyltransferase</keyword>
<evidence type="ECO:0000256" key="1">
    <source>
        <dbReference type="ARBA" id="ARBA00022676"/>
    </source>
</evidence>
<evidence type="ECO:0000313" key="4">
    <source>
        <dbReference type="Proteomes" id="UP000231371"/>
    </source>
</evidence>
<dbReference type="CDD" id="cd06533">
    <property type="entry name" value="Glyco_transf_WecG_TagA"/>
    <property type="match status" value="1"/>
</dbReference>
<dbReference type="Pfam" id="PF03808">
    <property type="entry name" value="Glyco_tran_WecG"/>
    <property type="match status" value="1"/>
</dbReference>
<sequence>MNGNKANILGVSLDSSSTDSLLNTIVDLATNGSGSKVPVLIFTPNPEFVVEAQKDEGFKDLLNASDINLVDGFGLVLAGKVLKQDIGERISGADVAKRLLEVLSKSKSFVGIAGARGGILEEAEQQIRKLQAKYPNITFVNLDDSVKYKIQNTNYNVILAAHGMKKQEEWIWKNKNKIKANVFMGMGGSLDFLTGFSQRAPVTIRKIGLEWLWRAVQRPKHFERVWRATVIFGGLVIKEKLRLVFGLNSK</sequence>
<evidence type="ECO:0000256" key="2">
    <source>
        <dbReference type="ARBA" id="ARBA00022679"/>
    </source>
</evidence>
<dbReference type="Proteomes" id="UP000231371">
    <property type="component" value="Unassembled WGS sequence"/>
</dbReference>
<dbReference type="AlphaFoldDB" id="A0A2H0KEK9"/>
<evidence type="ECO:0000313" key="3">
    <source>
        <dbReference type="EMBL" id="PIQ69698.1"/>
    </source>
</evidence>
<comment type="caution">
    <text evidence="3">The sequence shown here is derived from an EMBL/GenBank/DDBJ whole genome shotgun (WGS) entry which is preliminary data.</text>
</comment>
<dbReference type="InterPro" id="IPR004629">
    <property type="entry name" value="WecG_TagA_CpsF"/>
</dbReference>
<proteinExistence type="predicted"/>
<name>A0A2H0KEK9_9BACT</name>
<gene>
    <name evidence="3" type="ORF">COV89_04460</name>
</gene>
<evidence type="ECO:0008006" key="5">
    <source>
        <dbReference type="Google" id="ProtNLM"/>
    </source>
</evidence>
<organism evidence="3 4">
    <name type="scientific">Candidatus Shapirobacteria bacterium CG11_big_fil_rev_8_21_14_0_20_40_12</name>
    <dbReference type="NCBI Taxonomy" id="1974889"/>
    <lineage>
        <taxon>Bacteria</taxon>
        <taxon>Candidatus Shapironibacteriota</taxon>
    </lineage>
</organism>
<reference evidence="3 4" key="1">
    <citation type="submission" date="2017-09" db="EMBL/GenBank/DDBJ databases">
        <title>Depth-based differentiation of microbial function through sediment-hosted aquifers and enrichment of novel symbionts in the deep terrestrial subsurface.</title>
        <authorList>
            <person name="Probst A.J."/>
            <person name="Ladd B."/>
            <person name="Jarett J.K."/>
            <person name="Geller-Mcgrath D.E."/>
            <person name="Sieber C.M."/>
            <person name="Emerson J.B."/>
            <person name="Anantharaman K."/>
            <person name="Thomas B.C."/>
            <person name="Malmstrom R."/>
            <person name="Stieglmeier M."/>
            <person name="Klingl A."/>
            <person name="Woyke T."/>
            <person name="Ryan C.M."/>
            <person name="Banfield J.F."/>
        </authorList>
    </citation>
    <scope>NUCLEOTIDE SEQUENCE [LARGE SCALE GENOMIC DNA]</scope>
    <source>
        <strain evidence="3">CG11_big_fil_rev_8_21_14_0_20_40_12</strain>
    </source>
</reference>
<dbReference type="PANTHER" id="PTHR34136">
    <property type="match status" value="1"/>
</dbReference>
<accession>A0A2H0KEK9</accession>
<keyword evidence="2" id="KW-0808">Transferase</keyword>
<dbReference type="NCBIfam" id="TIGR00696">
    <property type="entry name" value="wecG_tagA_cpsF"/>
    <property type="match status" value="1"/>
</dbReference>
<dbReference type="GO" id="GO:0016758">
    <property type="term" value="F:hexosyltransferase activity"/>
    <property type="evidence" value="ECO:0007669"/>
    <property type="project" value="TreeGrafter"/>
</dbReference>